<accession>A0A9Q8P977</accession>
<dbReference type="Gene3D" id="3.30.465.10">
    <property type="match status" value="1"/>
</dbReference>
<feature type="chain" id="PRO_5040390438" evidence="5">
    <location>
        <begin position="20"/>
        <end position="368"/>
    </location>
</feature>
<protein>
    <submittedName>
        <fullName evidence="7">FAD-dependent monooxygenase sdcF</fullName>
    </submittedName>
</protein>
<dbReference type="EMBL" id="CP090167">
    <property type="protein sequence ID" value="UJO17863.1"/>
    <property type="molecule type" value="Genomic_DNA"/>
</dbReference>
<dbReference type="InterPro" id="IPR036318">
    <property type="entry name" value="FAD-bd_PCMH-like_sf"/>
</dbReference>
<evidence type="ECO:0000256" key="1">
    <source>
        <dbReference type="ARBA" id="ARBA00005466"/>
    </source>
</evidence>
<keyword evidence="2" id="KW-0285">Flavoprotein</keyword>
<dbReference type="AlphaFoldDB" id="A0A9Q8P977"/>
<comment type="similarity">
    <text evidence="1">Belongs to the oxygen-dependent FAD-linked oxidoreductase family.</text>
</comment>
<dbReference type="InterPro" id="IPR016166">
    <property type="entry name" value="FAD-bd_PCMH"/>
</dbReference>
<dbReference type="PROSITE" id="PS51387">
    <property type="entry name" value="FAD_PCMH"/>
    <property type="match status" value="1"/>
</dbReference>
<evidence type="ECO:0000256" key="3">
    <source>
        <dbReference type="ARBA" id="ARBA00022827"/>
    </source>
</evidence>
<dbReference type="InterPro" id="IPR016169">
    <property type="entry name" value="FAD-bd_PCMH_sub2"/>
</dbReference>
<dbReference type="PANTHER" id="PTHR42973:SF53">
    <property type="entry name" value="FAD-BINDING PCMH-TYPE DOMAIN-CONTAINING PROTEIN-RELATED"/>
    <property type="match status" value="1"/>
</dbReference>
<feature type="signal peptide" evidence="5">
    <location>
        <begin position="1"/>
        <end position="19"/>
    </location>
</feature>
<evidence type="ECO:0000313" key="7">
    <source>
        <dbReference type="EMBL" id="UJO17863.1"/>
    </source>
</evidence>
<evidence type="ECO:0000256" key="2">
    <source>
        <dbReference type="ARBA" id="ARBA00022630"/>
    </source>
</evidence>
<dbReference type="GO" id="GO:0071949">
    <property type="term" value="F:FAD binding"/>
    <property type="evidence" value="ECO:0007669"/>
    <property type="project" value="InterPro"/>
</dbReference>
<proteinExistence type="inferred from homology"/>
<evidence type="ECO:0000256" key="4">
    <source>
        <dbReference type="ARBA" id="ARBA00023002"/>
    </source>
</evidence>
<gene>
    <name evidence="7" type="ORF">CLAFUR5_05908</name>
</gene>
<dbReference type="Proteomes" id="UP000756132">
    <property type="component" value="Chromosome 5"/>
</dbReference>
<keyword evidence="4" id="KW-0560">Oxidoreductase</keyword>
<sequence length="368" mass="39402">MFALFGMFLLAGAVEFVHSAQEPNNTSQSSSSPHAYPQTKEHSCCQLLANDFAPHLSYSGDATYEQFLNGYWSEASKLQPDCIFTATVGQDVALAIGLLSKSQCKFAVRGGGHTGWSGAANTDTGITFDLSQLNETIVASDRTSVAIGAGARWDDVYDKLDALCLHVAGGRYPTVGVSGFILGGGFSFFSQRYGWGCDTVISFELVMADGTLETISASNKPDLFRALKGGSNNFGIVTAFHLKVFPGGDFLQGVVTYDADHVTSVLTAFAETASTPIEQYDPYSVYLLLFSWQKQADDSVTRSISNWLIHTKVSTSNTTTNTIPPFLSKLAHAAPQLNNTLAIQPLHTFLSSVASQDNPLSPVASSSI</sequence>
<dbReference type="InterPro" id="IPR050416">
    <property type="entry name" value="FAD-linked_Oxidoreductase"/>
</dbReference>
<dbReference type="KEGG" id="ffu:CLAFUR5_05908"/>
<evidence type="ECO:0000313" key="8">
    <source>
        <dbReference type="Proteomes" id="UP000756132"/>
    </source>
</evidence>
<evidence type="ECO:0000259" key="6">
    <source>
        <dbReference type="PROSITE" id="PS51387"/>
    </source>
</evidence>
<dbReference type="GeneID" id="71985786"/>
<reference evidence="7" key="2">
    <citation type="journal article" date="2022" name="Microb. Genom.">
        <title>A chromosome-scale genome assembly of the tomato pathogen Cladosporium fulvum reveals a compartmentalized genome architecture and the presence of a dispensable chromosome.</title>
        <authorList>
            <person name="Zaccaron A.Z."/>
            <person name="Chen L.H."/>
            <person name="Samaras A."/>
            <person name="Stergiopoulos I."/>
        </authorList>
    </citation>
    <scope>NUCLEOTIDE SEQUENCE</scope>
    <source>
        <strain evidence="7">Race5_Kim</strain>
    </source>
</reference>
<dbReference type="OrthoDB" id="2151789at2759"/>
<name>A0A9Q8P977_PASFU</name>
<dbReference type="InterPro" id="IPR006094">
    <property type="entry name" value="Oxid_FAD_bind_N"/>
</dbReference>
<keyword evidence="7" id="KW-0503">Monooxygenase</keyword>
<feature type="domain" description="FAD-binding PCMH-type" evidence="6">
    <location>
        <begin position="76"/>
        <end position="247"/>
    </location>
</feature>
<dbReference type="PANTHER" id="PTHR42973">
    <property type="entry name" value="BINDING OXIDOREDUCTASE, PUTATIVE (AFU_ORTHOLOGUE AFUA_1G17690)-RELATED"/>
    <property type="match status" value="1"/>
</dbReference>
<dbReference type="RefSeq" id="XP_047762229.1">
    <property type="nucleotide sequence ID" value="XM_047905056.1"/>
</dbReference>
<keyword evidence="3" id="KW-0274">FAD</keyword>
<organism evidence="7 8">
    <name type="scientific">Passalora fulva</name>
    <name type="common">Tomato leaf mold</name>
    <name type="synonym">Cladosporium fulvum</name>
    <dbReference type="NCBI Taxonomy" id="5499"/>
    <lineage>
        <taxon>Eukaryota</taxon>
        <taxon>Fungi</taxon>
        <taxon>Dikarya</taxon>
        <taxon>Ascomycota</taxon>
        <taxon>Pezizomycotina</taxon>
        <taxon>Dothideomycetes</taxon>
        <taxon>Dothideomycetidae</taxon>
        <taxon>Mycosphaerellales</taxon>
        <taxon>Mycosphaerellaceae</taxon>
        <taxon>Fulvia</taxon>
    </lineage>
</organism>
<dbReference type="GO" id="GO:0004497">
    <property type="term" value="F:monooxygenase activity"/>
    <property type="evidence" value="ECO:0007669"/>
    <property type="project" value="UniProtKB-KW"/>
</dbReference>
<keyword evidence="8" id="KW-1185">Reference proteome</keyword>
<dbReference type="SUPFAM" id="SSF56176">
    <property type="entry name" value="FAD-binding/transporter-associated domain-like"/>
    <property type="match status" value="1"/>
</dbReference>
<keyword evidence="5" id="KW-0732">Signal</keyword>
<reference evidence="7" key="1">
    <citation type="submission" date="2021-12" db="EMBL/GenBank/DDBJ databases">
        <authorList>
            <person name="Zaccaron A."/>
            <person name="Stergiopoulos I."/>
        </authorList>
    </citation>
    <scope>NUCLEOTIDE SEQUENCE</scope>
    <source>
        <strain evidence="7">Race5_Kim</strain>
    </source>
</reference>
<evidence type="ECO:0000256" key="5">
    <source>
        <dbReference type="SAM" id="SignalP"/>
    </source>
</evidence>
<dbReference type="Pfam" id="PF01565">
    <property type="entry name" value="FAD_binding_4"/>
    <property type="match status" value="1"/>
</dbReference>